<accession>A0A841Q9F5</accession>
<name>A0A841Q9F5_9BACI</name>
<gene>
    <name evidence="2" type="ORF">HNQ94_003499</name>
</gene>
<protein>
    <recommendedName>
        <fullName evidence="1">DUF7147 domain-containing protein</fullName>
    </recommendedName>
</protein>
<dbReference type="Proteomes" id="UP000581688">
    <property type="component" value="Unassembled WGS sequence"/>
</dbReference>
<dbReference type="RefSeq" id="WP_174497478.1">
    <property type="nucleotide sequence ID" value="NZ_CADDWK010000015.1"/>
</dbReference>
<dbReference type="InterPro" id="IPR055571">
    <property type="entry name" value="DUF7147"/>
</dbReference>
<feature type="domain" description="DUF7147" evidence="1">
    <location>
        <begin position="1"/>
        <end position="125"/>
    </location>
</feature>
<reference evidence="2 3" key="1">
    <citation type="submission" date="2020-08" db="EMBL/GenBank/DDBJ databases">
        <title>Genomic Encyclopedia of Type Strains, Phase IV (KMG-IV): sequencing the most valuable type-strain genomes for metagenomic binning, comparative biology and taxonomic classification.</title>
        <authorList>
            <person name="Goeker M."/>
        </authorList>
    </citation>
    <scope>NUCLEOTIDE SEQUENCE [LARGE SCALE GENOMIC DNA]</scope>
    <source>
        <strain evidence="2 3">DSM 19612</strain>
    </source>
</reference>
<evidence type="ECO:0000313" key="2">
    <source>
        <dbReference type="EMBL" id="MBB6455005.1"/>
    </source>
</evidence>
<sequence length="129" mass="14882">MIQKFIPLGEGYADFYELLTLGKTMSNRVKHFIAFHSTKKDESKTSIAIVMNPTDPGKFQPIYICLEGIPSPSVKASKRYEMFEKLAEEQHKKVISIQVQPSSHFGERELYFQYLIAILRTNHYIAPLQ</sequence>
<keyword evidence="3" id="KW-1185">Reference proteome</keyword>
<comment type="caution">
    <text evidence="2">The sequence shown here is derived from an EMBL/GenBank/DDBJ whole genome shotgun (WGS) entry which is preliminary data.</text>
</comment>
<evidence type="ECO:0000259" key="1">
    <source>
        <dbReference type="Pfam" id="PF23648"/>
    </source>
</evidence>
<dbReference type="AlphaFoldDB" id="A0A841Q9F5"/>
<dbReference type="Pfam" id="PF23648">
    <property type="entry name" value="DUF7147"/>
    <property type="match status" value="1"/>
</dbReference>
<dbReference type="EMBL" id="JACHGH010000014">
    <property type="protein sequence ID" value="MBB6455005.1"/>
    <property type="molecule type" value="Genomic_DNA"/>
</dbReference>
<proteinExistence type="predicted"/>
<organism evidence="2 3">
    <name type="scientific">Salirhabdus euzebyi</name>
    <dbReference type="NCBI Taxonomy" id="394506"/>
    <lineage>
        <taxon>Bacteria</taxon>
        <taxon>Bacillati</taxon>
        <taxon>Bacillota</taxon>
        <taxon>Bacilli</taxon>
        <taxon>Bacillales</taxon>
        <taxon>Bacillaceae</taxon>
        <taxon>Salirhabdus</taxon>
    </lineage>
</organism>
<evidence type="ECO:0000313" key="3">
    <source>
        <dbReference type="Proteomes" id="UP000581688"/>
    </source>
</evidence>